<dbReference type="GO" id="GO:0102482">
    <property type="term" value="F:5-deoxy-D-glucuronate isomerase activity"/>
    <property type="evidence" value="ECO:0007669"/>
    <property type="project" value="UniProtKB-EC"/>
</dbReference>
<comment type="caution">
    <text evidence="2">The sequence shown here is derived from an EMBL/GenBank/DDBJ whole genome shotgun (WGS) entry which is preliminary data.</text>
</comment>
<dbReference type="RefSeq" id="WP_311701458.1">
    <property type="nucleotide sequence ID" value="NZ_JACHVX010000001.1"/>
</dbReference>
<dbReference type="SUPFAM" id="SSF51182">
    <property type="entry name" value="RmlC-like cupins"/>
    <property type="match status" value="1"/>
</dbReference>
<dbReference type="Gene3D" id="2.60.120.10">
    <property type="entry name" value="Jelly Rolls"/>
    <property type="match status" value="2"/>
</dbReference>
<dbReference type="InterPro" id="IPR014710">
    <property type="entry name" value="RmlC-like_jellyroll"/>
</dbReference>
<keyword evidence="1 2" id="KW-0413">Isomerase</keyword>
<dbReference type="EC" id="5.3.1.30" evidence="2"/>
<dbReference type="GO" id="GO:0019310">
    <property type="term" value="P:inositol catabolic process"/>
    <property type="evidence" value="ECO:0007669"/>
    <property type="project" value="InterPro"/>
</dbReference>
<dbReference type="AlphaFoldDB" id="A0A7W4UD00"/>
<evidence type="ECO:0000313" key="2">
    <source>
        <dbReference type="EMBL" id="MBB2921258.1"/>
    </source>
</evidence>
<organism evidence="2 3">
    <name type="scientific">Cellulomonas cellasea</name>
    <dbReference type="NCBI Taxonomy" id="43670"/>
    <lineage>
        <taxon>Bacteria</taxon>
        <taxon>Bacillati</taxon>
        <taxon>Actinomycetota</taxon>
        <taxon>Actinomycetes</taxon>
        <taxon>Micrococcales</taxon>
        <taxon>Cellulomonadaceae</taxon>
        <taxon>Cellulomonas</taxon>
    </lineage>
</organism>
<accession>A0A7W4UD00</accession>
<evidence type="ECO:0000256" key="1">
    <source>
        <dbReference type="ARBA" id="ARBA00023235"/>
    </source>
</evidence>
<dbReference type="PANTHER" id="PTHR39193">
    <property type="entry name" value="5-DEOXY-GLUCURONATE ISOMERASE"/>
    <property type="match status" value="1"/>
</dbReference>
<dbReference type="InterPro" id="IPR024203">
    <property type="entry name" value="Deoxy-glucuronate_isom_IolB"/>
</dbReference>
<dbReference type="PIRSF" id="PIRSF036628">
    <property type="entry name" value="IolB"/>
    <property type="match status" value="1"/>
</dbReference>
<dbReference type="Proteomes" id="UP000518206">
    <property type="component" value="Unassembled WGS sequence"/>
</dbReference>
<dbReference type="InterPro" id="IPR011051">
    <property type="entry name" value="RmlC_Cupin_sf"/>
</dbReference>
<dbReference type="GO" id="GO:0008880">
    <property type="term" value="F:glucuronate isomerase activity"/>
    <property type="evidence" value="ECO:0007669"/>
    <property type="project" value="InterPro"/>
</dbReference>
<dbReference type="NCBIfam" id="TIGR04378">
    <property type="entry name" value="myo_inos_iolB"/>
    <property type="match status" value="1"/>
</dbReference>
<dbReference type="PANTHER" id="PTHR39193:SF1">
    <property type="entry name" value="5-DEOXY-GLUCURONATE ISOMERASE"/>
    <property type="match status" value="1"/>
</dbReference>
<dbReference type="InterPro" id="IPR021120">
    <property type="entry name" value="KduI/IolB_isomerase"/>
</dbReference>
<protein>
    <submittedName>
        <fullName evidence="2">5-deoxy-glucuronate isomerase</fullName>
        <ecNumber evidence="2">5.3.1.30</ecNumber>
    </submittedName>
</protein>
<name>A0A7W4UD00_9CELL</name>
<dbReference type="EMBL" id="JACHVX010000001">
    <property type="protein sequence ID" value="MBB2921258.1"/>
    <property type="molecule type" value="Genomic_DNA"/>
</dbReference>
<reference evidence="2 3" key="2">
    <citation type="submission" date="2020-08" db="EMBL/GenBank/DDBJ databases">
        <authorList>
            <person name="Partida-Martinez L."/>
            <person name="Huntemann M."/>
            <person name="Clum A."/>
            <person name="Wang J."/>
            <person name="Palaniappan K."/>
            <person name="Ritter S."/>
            <person name="Chen I.-M."/>
            <person name="Stamatis D."/>
            <person name="Reddy T."/>
            <person name="O'Malley R."/>
            <person name="Daum C."/>
            <person name="Shapiro N."/>
            <person name="Ivanova N."/>
            <person name="Kyrpides N."/>
            <person name="Woyke T."/>
        </authorList>
    </citation>
    <scope>NUCLEOTIDE SEQUENCE [LARGE SCALE GENOMIC DNA]</scope>
    <source>
        <strain evidence="2 3">RAS26</strain>
    </source>
</reference>
<proteinExistence type="predicted"/>
<sequence>MSTTTNPTTRDLLLRAGSTTDAAADVAAITPERAGWSWSGLHVLRLGPGESRSLNLDRDEAVVLPLAGGCSVTVTGLDGEEQTVALVGRHDVFSGPSDFVYAPLGSTLVVTAPGDRAVRIGIATSRAGRHLPVRHGKADEARVDLRGAGRASRRVTNYTLGTDVEVDHLLVCEVLTPGGNWSSYPPHKHDAHSETERELEEIYYFEVADGPDGPGLAYHRVYGTEDRPIDVLAEVRTGDVVLVPHGYHGPSMAAPGYDLYYLNVMAGPADDRRWLSVDDPAHAWVRSTWDTDQIDPRLEGEHA</sequence>
<dbReference type="Pfam" id="PF04962">
    <property type="entry name" value="KduI"/>
    <property type="match status" value="1"/>
</dbReference>
<reference evidence="2 3" key="1">
    <citation type="submission" date="2020-08" db="EMBL/GenBank/DDBJ databases">
        <title>The Agave Microbiome: Exploring the role of microbial communities in plant adaptations to desert environments.</title>
        <authorList>
            <person name="Partida-Martinez L.P."/>
        </authorList>
    </citation>
    <scope>NUCLEOTIDE SEQUENCE [LARGE SCALE GENOMIC DNA]</scope>
    <source>
        <strain evidence="2 3">RAS26</strain>
    </source>
</reference>
<evidence type="ECO:0000313" key="3">
    <source>
        <dbReference type="Proteomes" id="UP000518206"/>
    </source>
</evidence>
<gene>
    <name evidence="2" type="ORF">FHR80_000152</name>
</gene>